<name>A0A9D4C290_DREPO</name>
<keyword evidence="2" id="KW-1185">Reference proteome</keyword>
<reference evidence="1" key="1">
    <citation type="journal article" date="2019" name="bioRxiv">
        <title>The Genome of the Zebra Mussel, Dreissena polymorpha: A Resource for Invasive Species Research.</title>
        <authorList>
            <person name="McCartney M.A."/>
            <person name="Auch B."/>
            <person name="Kono T."/>
            <person name="Mallez S."/>
            <person name="Zhang Y."/>
            <person name="Obille A."/>
            <person name="Becker A."/>
            <person name="Abrahante J.E."/>
            <person name="Garbe J."/>
            <person name="Badalamenti J.P."/>
            <person name="Herman A."/>
            <person name="Mangelson H."/>
            <person name="Liachko I."/>
            <person name="Sullivan S."/>
            <person name="Sone E.D."/>
            <person name="Koren S."/>
            <person name="Silverstein K.A.T."/>
            <person name="Beckman K.B."/>
            <person name="Gohl D.M."/>
        </authorList>
    </citation>
    <scope>NUCLEOTIDE SEQUENCE</scope>
    <source>
        <strain evidence="1">Duluth1</strain>
        <tissue evidence="1">Whole animal</tissue>
    </source>
</reference>
<accession>A0A9D4C290</accession>
<comment type="caution">
    <text evidence="1">The sequence shown here is derived from an EMBL/GenBank/DDBJ whole genome shotgun (WGS) entry which is preliminary data.</text>
</comment>
<protein>
    <submittedName>
        <fullName evidence="1">Uncharacterized protein</fullName>
    </submittedName>
</protein>
<dbReference type="Proteomes" id="UP000828390">
    <property type="component" value="Unassembled WGS sequence"/>
</dbReference>
<sequence>MTTVRQYDGDSAIEDTSKTMMERHALERNSSATLQPTTGHDTSSRCSLHRLQFADQTVDQQGHRTDKDRQISKSEGPDVLNWIILNSMNNQVHANLRDQ</sequence>
<gene>
    <name evidence="1" type="ORF">DPMN_058553</name>
</gene>
<evidence type="ECO:0000313" key="2">
    <source>
        <dbReference type="Proteomes" id="UP000828390"/>
    </source>
</evidence>
<evidence type="ECO:0000313" key="1">
    <source>
        <dbReference type="EMBL" id="KAH3715839.1"/>
    </source>
</evidence>
<dbReference type="EMBL" id="JAIWYP010000013">
    <property type="protein sequence ID" value="KAH3715839.1"/>
    <property type="molecule type" value="Genomic_DNA"/>
</dbReference>
<proteinExistence type="predicted"/>
<reference evidence="1" key="2">
    <citation type="submission" date="2020-11" db="EMBL/GenBank/DDBJ databases">
        <authorList>
            <person name="McCartney M.A."/>
            <person name="Auch B."/>
            <person name="Kono T."/>
            <person name="Mallez S."/>
            <person name="Becker A."/>
            <person name="Gohl D.M."/>
            <person name="Silverstein K.A.T."/>
            <person name="Koren S."/>
            <person name="Bechman K.B."/>
            <person name="Herman A."/>
            <person name="Abrahante J.E."/>
            <person name="Garbe J."/>
        </authorList>
    </citation>
    <scope>NUCLEOTIDE SEQUENCE</scope>
    <source>
        <strain evidence="1">Duluth1</strain>
        <tissue evidence="1">Whole animal</tissue>
    </source>
</reference>
<dbReference type="AlphaFoldDB" id="A0A9D4C290"/>
<organism evidence="1 2">
    <name type="scientific">Dreissena polymorpha</name>
    <name type="common">Zebra mussel</name>
    <name type="synonym">Mytilus polymorpha</name>
    <dbReference type="NCBI Taxonomy" id="45954"/>
    <lineage>
        <taxon>Eukaryota</taxon>
        <taxon>Metazoa</taxon>
        <taxon>Spiralia</taxon>
        <taxon>Lophotrochozoa</taxon>
        <taxon>Mollusca</taxon>
        <taxon>Bivalvia</taxon>
        <taxon>Autobranchia</taxon>
        <taxon>Heteroconchia</taxon>
        <taxon>Euheterodonta</taxon>
        <taxon>Imparidentia</taxon>
        <taxon>Neoheterodontei</taxon>
        <taxon>Myida</taxon>
        <taxon>Dreissenoidea</taxon>
        <taxon>Dreissenidae</taxon>
        <taxon>Dreissena</taxon>
    </lineage>
</organism>